<name>A0A2N9G1X5_FAGSY</name>
<organism evidence="3">
    <name type="scientific">Fagus sylvatica</name>
    <name type="common">Beechnut</name>
    <dbReference type="NCBI Taxonomy" id="28930"/>
    <lineage>
        <taxon>Eukaryota</taxon>
        <taxon>Viridiplantae</taxon>
        <taxon>Streptophyta</taxon>
        <taxon>Embryophyta</taxon>
        <taxon>Tracheophyta</taxon>
        <taxon>Spermatophyta</taxon>
        <taxon>Magnoliopsida</taxon>
        <taxon>eudicotyledons</taxon>
        <taxon>Gunneridae</taxon>
        <taxon>Pentapetalae</taxon>
        <taxon>rosids</taxon>
        <taxon>fabids</taxon>
        <taxon>Fagales</taxon>
        <taxon>Fagaceae</taxon>
        <taxon>Fagus</taxon>
    </lineage>
</organism>
<dbReference type="Gene3D" id="3.30.559.10">
    <property type="entry name" value="Chloramphenicol acetyltransferase-like domain"/>
    <property type="match status" value="3"/>
</dbReference>
<dbReference type="InterPro" id="IPR023213">
    <property type="entry name" value="CAT-like_dom_sf"/>
</dbReference>
<evidence type="ECO:0000256" key="2">
    <source>
        <dbReference type="ARBA" id="ARBA00022679"/>
    </source>
</evidence>
<dbReference type="PANTHER" id="PTHR31147">
    <property type="entry name" value="ACYL TRANSFERASE 4"/>
    <property type="match status" value="1"/>
</dbReference>
<dbReference type="EMBL" id="OIVN01001395">
    <property type="protein sequence ID" value="SPC93473.1"/>
    <property type="molecule type" value="Genomic_DNA"/>
</dbReference>
<evidence type="ECO:0000313" key="3">
    <source>
        <dbReference type="EMBL" id="SPC93473.1"/>
    </source>
</evidence>
<proteinExistence type="inferred from homology"/>
<reference evidence="3" key="1">
    <citation type="submission" date="2018-02" db="EMBL/GenBank/DDBJ databases">
        <authorList>
            <person name="Cohen D.B."/>
            <person name="Kent A.D."/>
        </authorList>
    </citation>
    <scope>NUCLEOTIDE SEQUENCE</scope>
</reference>
<dbReference type="PANTHER" id="PTHR31147:SF66">
    <property type="entry name" value="OS05G0315700 PROTEIN"/>
    <property type="match status" value="1"/>
</dbReference>
<evidence type="ECO:0000256" key="1">
    <source>
        <dbReference type="ARBA" id="ARBA00009861"/>
    </source>
</evidence>
<dbReference type="InterPro" id="IPR050898">
    <property type="entry name" value="Plant_acyltransferase"/>
</dbReference>
<accession>A0A2N9G1X5</accession>
<comment type="similarity">
    <text evidence="1">Belongs to the plant acyltransferase family.</text>
</comment>
<sequence>MAPPPTSLVFTVRRCKPELVAPAKPTPHEFKQLSDIDDQEGLRFQIPFIQFYKYDPSMQGRDPVKVIREALAQTLVFYYPFADADVTLEQFGNALQPPFPCLEELLFDVPGSGGVLNCPLLLIQVTRLKCGGFILALRLNHTMSDAYGFVQFMMAVGDFARGARSPSILPVWQRYLLNARDPPRVTCEHRAYDEVADAKGSINIPLENMAHRSFFFGPTEVSALRRLLPHHLSQCSRFELLTACLWRCRTIAIQPDRNEEVRILCLVNARPRFNHLLPIGYYGNGFAVSAAVTTTQKLCENSLGYALELVKKAKNEVTKEYMQSLADLMVIRGRPNFTMVRSYVVSDVTHAGFREVDFGWGQAAYGGPAKGGLSFFPGVSFYIPSKNGLGEDGIIVPICLPTPVMERFVKEFDGLLTDKTIVTSL</sequence>
<keyword evidence="2" id="KW-0808">Transferase</keyword>
<dbReference type="GO" id="GO:0016740">
    <property type="term" value="F:transferase activity"/>
    <property type="evidence" value="ECO:0007669"/>
    <property type="project" value="UniProtKB-KW"/>
</dbReference>
<gene>
    <name evidence="3" type="ORF">FSB_LOCUS21355</name>
</gene>
<dbReference type="AlphaFoldDB" id="A0A2N9G1X5"/>
<dbReference type="Pfam" id="PF02458">
    <property type="entry name" value="Transferase"/>
    <property type="match status" value="1"/>
</dbReference>
<protein>
    <submittedName>
        <fullName evidence="3">Uncharacterized protein</fullName>
    </submittedName>
</protein>